<evidence type="ECO:0000256" key="4">
    <source>
        <dbReference type="ARBA" id="ARBA00023319"/>
    </source>
</evidence>
<dbReference type="InterPro" id="IPR007110">
    <property type="entry name" value="Ig-like_dom"/>
</dbReference>
<comment type="caution">
    <text evidence="7">The sequence shown here is derived from an EMBL/GenBank/DDBJ whole genome shotgun (WGS) entry which is preliminary data.</text>
</comment>
<reference evidence="7 8" key="1">
    <citation type="submission" date="2023-03" db="EMBL/GenBank/DDBJ databases">
        <title>High-quality genome of Scylla paramamosain provides insights in environmental adaptation.</title>
        <authorList>
            <person name="Zhang L."/>
        </authorList>
    </citation>
    <scope>NUCLEOTIDE SEQUENCE [LARGE SCALE GENOMIC DNA]</scope>
    <source>
        <strain evidence="7">LZ_2023a</strain>
        <tissue evidence="7">Muscle</tissue>
    </source>
</reference>
<feature type="chain" id="PRO_5043384971" description="Ig-like domain-containing protein" evidence="5">
    <location>
        <begin position="17"/>
        <end position="460"/>
    </location>
</feature>
<dbReference type="Pfam" id="PF07679">
    <property type="entry name" value="I-set"/>
    <property type="match status" value="1"/>
</dbReference>
<dbReference type="InterPro" id="IPR051170">
    <property type="entry name" value="Neural/epithelial_adhesion"/>
</dbReference>
<protein>
    <recommendedName>
        <fullName evidence="6">Ig-like domain-containing protein</fullName>
    </recommendedName>
</protein>
<evidence type="ECO:0000256" key="1">
    <source>
        <dbReference type="ARBA" id="ARBA00022729"/>
    </source>
</evidence>
<dbReference type="EMBL" id="JARAKH010000025">
    <property type="protein sequence ID" value="KAK8390382.1"/>
    <property type="molecule type" value="Genomic_DNA"/>
</dbReference>
<dbReference type="Pfam" id="PF13927">
    <property type="entry name" value="Ig_3"/>
    <property type="match status" value="2"/>
</dbReference>
<organism evidence="7 8">
    <name type="scientific">Scylla paramamosain</name>
    <name type="common">Mud crab</name>
    <dbReference type="NCBI Taxonomy" id="85552"/>
    <lineage>
        <taxon>Eukaryota</taxon>
        <taxon>Metazoa</taxon>
        <taxon>Ecdysozoa</taxon>
        <taxon>Arthropoda</taxon>
        <taxon>Crustacea</taxon>
        <taxon>Multicrustacea</taxon>
        <taxon>Malacostraca</taxon>
        <taxon>Eumalacostraca</taxon>
        <taxon>Eucarida</taxon>
        <taxon>Decapoda</taxon>
        <taxon>Pleocyemata</taxon>
        <taxon>Brachyura</taxon>
        <taxon>Eubrachyura</taxon>
        <taxon>Portunoidea</taxon>
        <taxon>Portunidae</taxon>
        <taxon>Portuninae</taxon>
        <taxon>Scylla</taxon>
    </lineage>
</organism>
<keyword evidence="3" id="KW-1015">Disulfide bond</keyword>
<dbReference type="InterPro" id="IPR013783">
    <property type="entry name" value="Ig-like_fold"/>
</dbReference>
<dbReference type="InterPro" id="IPR003598">
    <property type="entry name" value="Ig_sub2"/>
</dbReference>
<dbReference type="FunFam" id="2.60.40.10:FF:000107">
    <property type="entry name" value="Myosin, light chain kinase a"/>
    <property type="match status" value="1"/>
</dbReference>
<dbReference type="SMART" id="SM00408">
    <property type="entry name" value="IGc2"/>
    <property type="match status" value="3"/>
</dbReference>
<keyword evidence="2" id="KW-0677">Repeat</keyword>
<sequence>MLTFILVSALLLTVEGQSNGGRQAARPAERPPGPRLLTTAGRYHAYRGESVKLPCAVSNLGRRSVFWLKGDNLQSRELVMQIHGIRRRPVAMRQFLQDVRSGKLSTEGTNLIINNLSAEDIGTYTCTVAWAGQSVTHVLEVTDTESAEKVVMEYFPPSKNTTVAEGSSVTFACRTPGFPQPSVTWYREGAEDQVLQMGPVLQLDEAWRQDAGRYVCATSGGAEQQGTTFTLHVQYVSVRAAEERIEVRTEDRRARLTCYVEGYPAPQVSWYRSTGQIAEGPKHRISAATGQYHLEIEQITPEDLGEYQCYVHNGVSRDLATVTLSAIPGQARVLEAKQTQHPKTYNVTWTVESVVPLRLYIMEYGKKGVPADHRNLTYIGVTTQPRGMTYVESGLLTLDPASTYEVRVRGVTQDNQQGPDMTQPFILSTGGGTSAKVARMLRTSLPILSRLPALARNILQ</sequence>
<evidence type="ECO:0000256" key="5">
    <source>
        <dbReference type="SAM" id="SignalP"/>
    </source>
</evidence>
<dbReference type="SMART" id="SM00406">
    <property type="entry name" value="IGv"/>
    <property type="match status" value="2"/>
</dbReference>
<accession>A0AAW0TUW7</accession>
<dbReference type="PANTHER" id="PTHR12231">
    <property type="entry name" value="CTX-RELATED TYPE I TRANSMEMBRANE PROTEIN"/>
    <property type="match status" value="1"/>
</dbReference>
<dbReference type="GO" id="GO:0043005">
    <property type="term" value="C:neuron projection"/>
    <property type="evidence" value="ECO:0007669"/>
    <property type="project" value="TreeGrafter"/>
</dbReference>
<keyword evidence="4" id="KW-0393">Immunoglobulin domain</keyword>
<keyword evidence="8" id="KW-1185">Reference proteome</keyword>
<feature type="domain" description="Ig-like" evidence="6">
    <location>
        <begin position="34"/>
        <end position="142"/>
    </location>
</feature>
<dbReference type="PANTHER" id="PTHR12231:SF253">
    <property type="entry name" value="DPR-INTERACTING PROTEIN ETA, ISOFORM B-RELATED"/>
    <property type="match status" value="1"/>
</dbReference>
<evidence type="ECO:0000256" key="2">
    <source>
        <dbReference type="ARBA" id="ARBA00022737"/>
    </source>
</evidence>
<evidence type="ECO:0000259" key="6">
    <source>
        <dbReference type="PROSITE" id="PS50835"/>
    </source>
</evidence>
<gene>
    <name evidence="7" type="ORF">O3P69_010220</name>
</gene>
<evidence type="ECO:0000313" key="8">
    <source>
        <dbReference type="Proteomes" id="UP001487740"/>
    </source>
</evidence>
<dbReference type="CDD" id="cd00096">
    <property type="entry name" value="Ig"/>
    <property type="match status" value="2"/>
</dbReference>
<dbReference type="Gene3D" id="2.60.40.10">
    <property type="entry name" value="Immunoglobulins"/>
    <property type="match status" value="3"/>
</dbReference>
<dbReference type="AlphaFoldDB" id="A0AAW0TUW7"/>
<proteinExistence type="predicted"/>
<dbReference type="Proteomes" id="UP001487740">
    <property type="component" value="Unassembled WGS sequence"/>
</dbReference>
<name>A0AAW0TUW7_SCYPA</name>
<evidence type="ECO:0000313" key="7">
    <source>
        <dbReference type="EMBL" id="KAK8390382.1"/>
    </source>
</evidence>
<feature type="signal peptide" evidence="5">
    <location>
        <begin position="1"/>
        <end position="16"/>
    </location>
</feature>
<dbReference type="InterPro" id="IPR036179">
    <property type="entry name" value="Ig-like_dom_sf"/>
</dbReference>
<dbReference type="InterPro" id="IPR013098">
    <property type="entry name" value="Ig_I-set"/>
</dbReference>
<dbReference type="SMART" id="SM00409">
    <property type="entry name" value="IG"/>
    <property type="match status" value="3"/>
</dbReference>
<keyword evidence="1 5" id="KW-0732">Signal</keyword>
<evidence type="ECO:0000256" key="3">
    <source>
        <dbReference type="ARBA" id="ARBA00023157"/>
    </source>
</evidence>
<dbReference type="PROSITE" id="PS50835">
    <property type="entry name" value="IG_LIKE"/>
    <property type="match status" value="3"/>
</dbReference>
<dbReference type="SUPFAM" id="SSF48726">
    <property type="entry name" value="Immunoglobulin"/>
    <property type="match status" value="3"/>
</dbReference>
<feature type="domain" description="Ig-like" evidence="6">
    <location>
        <begin position="156"/>
        <end position="230"/>
    </location>
</feature>
<dbReference type="InterPro" id="IPR013106">
    <property type="entry name" value="Ig_V-set"/>
</dbReference>
<feature type="domain" description="Ig-like" evidence="6">
    <location>
        <begin position="250"/>
        <end position="325"/>
    </location>
</feature>
<dbReference type="InterPro" id="IPR003599">
    <property type="entry name" value="Ig_sub"/>
</dbReference>